<dbReference type="Gene3D" id="1.25.40.470">
    <property type="match status" value="1"/>
</dbReference>
<keyword evidence="2 5" id="KW-0853">WD repeat</keyword>
<accession>A0A6P9DRC9</accession>
<evidence type="ECO:0000259" key="6">
    <source>
        <dbReference type="Pfam" id="PF23335"/>
    </source>
</evidence>
<dbReference type="Pfam" id="PF00400">
    <property type="entry name" value="WD40"/>
    <property type="match status" value="1"/>
</dbReference>
<dbReference type="SMART" id="SM00320">
    <property type="entry name" value="WD40"/>
    <property type="match status" value="5"/>
</dbReference>
<evidence type="ECO:0000256" key="1">
    <source>
        <dbReference type="ARBA" id="ARBA00004138"/>
    </source>
</evidence>
<name>A0A6P9DRC9_PANGU</name>
<evidence type="ECO:0000256" key="2">
    <source>
        <dbReference type="ARBA" id="ARBA00022574"/>
    </source>
</evidence>
<comment type="subcellular location">
    <subcellularLocation>
        <location evidence="1">Cell projection</location>
        <location evidence="1">Cilium</location>
    </subcellularLocation>
</comment>
<dbReference type="InterPro" id="IPR001680">
    <property type="entry name" value="WD40_rpt"/>
</dbReference>
<evidence type="ECO:0000313" key="10">
    <source>
        <dbReference type="RefSeq" id="XP_034294997.1"/>
    </source>
</evidence>
<dbReference type="Pfam" id="PF23335">
    <property type="entry name" value="Beta-prop_IFT80_2nd"/>
    <property type="match status" value="1"/>
</dbReference>
<proteinExistence type="predicted"/>
<dbReference type="Proteomes" id="UP001652622">
    <property type="component" value="Unplaced"/>
</dbReference>
<dbReference type="GO" id="GO:0060271">
    <property type="term" value="P:cilium assembly"/>
    <property type="evidence" value="ECO:0007669"/>
    <property type="project" value="TreeGrafter"/>
</dbReference>
<dbReference type="InterPro" id="IPR056157">
    <property type="entry name" value="TPR_IFT80_172_dom"/>
</dbReference>
<dbReference type="SUPFAM" id="SSF50978">
    <property type="entry name" value="WD40 repeat-like"/>
    <property type="match status" value="1"/>
</dbReference>
<dbReference type="Pfam" id="PF23387">
    <property type="entry name" value="TPR_IFT80_172"/>
    <property type="match status" value="1"/>
</dbReference>
<dbReference type="RefSeq" id="XP_034294997.1">
    <property type="nucleotide sequence ID" value="XM_034439106.1"/>
</dbReference>
<dbReference type="PROSITE" id="PS50082">
    <property type="entry name" value="WD_REPEATS_2"/>
    <property type="match status" value="1"/>
</dbReference>
<dbReference type="OMA" id="WDAQGAN"/>
<dbReference type="GO" id="GO:0005813">
    <property type="term" value="C:centrosome"/>
    <property type="evidence" value="ECO:0007669"/>
    <property type="project" value="TreeGrafter"/>
</dbReference>
<evidence type="ECO:0000256" key="5">
    <source>
        <dbReference type="PROSITE-ProRule" id="PRU00221"/>
    </source>
</evidence>
<dbReference type="GeneID" id="117678235"/>
<feature type="domain" description="IFT80 second beta-propeller" evidence="6">
    <location>
        <begin position="163"/>
        <end position="451"/>
    </location>
</feature>
<dbReference type="GO" id="GO:0030992">
    <property type="term" value="C:intraciliary transport particle B"/>
    <property type="evidence" value="ECO:0007669"/>
    <property type="project" value="TreeGrafter"/>
</dbReference>
<dbReference type="FunFam" id="2.130.10.10:FF:000463">
    <property type="entry name" value="intraflagellar transport protein 80 homolog"/>
    <property type="match status" value="1"/>
</dbReference>
<dbReference type="KEGG" id="pgut:117678235"/>
<evidence type="ECO:0000313" key="9">
    <source>
        <dbReference type="RefSeq" id="XP_034294996.1"/>
    </source>
</evidence>
<dbReference type="FunFam" id="1.25.40.470:FF:000007">
    <property type="entry name" value="Intraflagellar transport 80 homolog (Chlamydomonas)"/>
    <property type="match status" value="1"/>
</dbReference>
<keyword evidence="4" id="KW-0966">Cell projection</keyword>
<feature type="domain" description="IFT80/172/WDR35 TPR" evidence="7">
    <location>
        <begin position="479"/>
        <end position="625"/>
    </location>
</feature>
<dbReference type="PROSITE" id="PS50294">
    <property type="entry name" value="WD_REPEATS_REGION"/>
    <property type="match status" value="1"/>
</dbReference>
<dbReference type="OrthoDB" id="408728at2759"/>
<dbReference type="PANTHER" id="PTHR24098">
    <property type="entry name" value="OUTER SEGMENT 5"/>
    <property type="match status" value="1"/>
</dbReference>
<dbReference type="InterPro" id="IPR036322">
    <property type="entry name" value="WD40_repeat_dom_sf"/>
</dbReference>
<feature type="repeat" description="WD" evidence="5">
    <location>
        <begin position="47"/>
        <end position="79"/>
    </location>
</feature>
<protein>
    <submittedName>
        <fullName evidence="9 10">Intraflagellar transport protein 80 homolog isoform X2</fullName>
    </submittedName>
</protein>
<dbReference type="InterPro" id="IPR056456">
    <property type="entry name" value="Beta-prop_IFT80_2nd"/>
</dbReference>
<evidence type="ECO:0000256" key="4">
    <source>
        <dbReference type="ARBA" id="ARBA00023273"/>
    </source>
</evidence>
<sequence>MLRSTLVQQGTPIYSVAWGPDSEKILYTSGKQLIIKPLQPNAKVLQWKAHDGIILKVDWNSVNDLILSAGEDCKYKVWDSYGRLLYSSLSHEYPITSVAWALDGELFAVGSFHTLRLCDKTGWSYALEKPNTGSIFNIAWSTDGTQLAGACGNGHVIFAHVVEQRWVWKNFGITLTKRRTMEVRNVLNDAVDLLEFRDRVIKASLNFGHLVVSTSLQCYIFSVKNWNTPLIFDLKEGTVSLILQAERHFVLVDGGGIYLYSYEGRLISSPKFPGMRTDILNGQTVSLSSDTLAIRDKSDEKVIDLFEPLSGKPLGDGKPLSHKTEIVEIALDQKGLTNERKIAFIDKNRDLYITSVKRFGKEQKIIKIGTMVHTLAWNDTCNILCGLQDTRFTVWYYPNVVYVDKDLLPKTLYEKDASEFSKSPQILSFVGNQVTIRRADGSLIHISVSPYPAILHEYVNNLKWEDAIRLCRFVKDQTLWACLAAMAIANKDMNTAEIAYASVGEIDKVQYISSIKDLPSKESRMAHILLFSGNVQDAETLLLQAGLIYQAIQVNINLYNWERALELAVKHKTHVDTVLAYRQKFLDDFNKKETNQRFLQYAEGLDVNWDKIKAKIELEIAKERERATATPTVRGSMIIQR</sequence>
<gene>
    <name evidence="9 10" type="primary">IFT80</name>
</gene>
<evidence type="ECO:0000256" key="3">
    <source>
        <dbReference type="ARBA" id="ARBA00023069"/>
    </source>
</evidence>
<evidence type="ECO:0000313" key="8">
    <source>
        <dbReference type="Proteomes" id="UP001652622"/>
    </source>
</evidence>
<dbReference type="CTD" id="57560"/>
<dbReference type="InterPro" id="IPR015943">
    <property type="entry name" value="WD40/YVTN_repeat-like_dom_sf"/>
</dbReference>
<keyword evidence="8" id="KW-1185">Reference proteome</keyword>
<reference evidence="9 10" key="1">
    <citation type="submission" date="2025-04" db="UniProtKB">
        <authorList>
            <consortium name="RefSeq"/>
        </authorList>
    </citation>
    <scope>IDENTIFICATION</scope>
    <source>
        <tissue evidence="9 10">Blood</tissue>
    </source>
</reference>
<organism evidence="8 9">
    <name type="scientific">Pantherophis guttatus</name>
    <name type="common">Corn snake</name>
    <name type="synonym">Elaphe guttata</name>
    <dbReference type="NCBI Taxonomy" id="94885"/>
    <lineage>
        <taxon>Eukaryota</taxon>
        <taxon>Metazoa</taxon>
        <taxon>Chordata</taxon>
        <taxon>Craniata</taxon>
        <taxon>Vertebrata</taxon>
        <taxon>Euteleostomi</taxon>
        <taxon>Lepidosauria</taxon>
        <taxon>Squamata</taxon>
        <taxon>Bifurcata</taxon>
        <taxon>Unidentata</taxon>
        <taxon>Episquamata</taxon>
        <taxon>Toxicofera</taxon>
        <taxon>Serpentes</taxon>
        <taxon>Colubroidea</taxon>
        <taxon>Colubridae</taxon>
        <taxon>Colubrinae</taxon>
        <taxon>Pantherophis</taxon>
    </lineage>
</organism>
<dbReference type="AlphaFoldDB" id="A0A6P9DRC9"/>
<keyword evidence="3" id="KW-0969">Cilium</keyword>
<evidence type="ECO:0000259" key="7">
    <source>
        <dbReference type="Pfam" id="PF23387"/>
    </source>
</evidence>
<dbReference type="PANTHER" id="PTHR24098:SF11">
    <property type="entry name" value="INTRAFLAGELLAR TRANSPORT PROTEIN 80 HOMOLOG"/>
    <property type="match status" value="1"/>
</dbReference>
<dbReference type="RefSeq" id="XP_034294996.1">
    <property type="nucleotide sequence ID" value="XM_034439105.1"/>
</dbReference>
<dbReference type="GO" id="GO:0005929">
    <property type="term" value="C:cilium"/>
    <property type="evidence" value="ECO:0007669"/>
    <property type="project" value="UniProtKB-SubCell"/>
</dbReference>
<dbReference type="Gene3D" id="2.130.10.10">
    <property type="entry name" value="YVTN repeat-like/Quinoprotein amine dehydrogenase"/>
    <property type="match status" value="1"/>
</dbReference>